<dbReference type="PRINTS" id="PR00259">
    <property type="entry name" value="TMFOUR"/>
</dbReference>
<accession>A0A9W2ZBV3</accession>
<dbReference type="CDD" id="cd03156">
    <property type="entry name" value="uroplakin_I_like_LEL"/>
    <property type="match status" value="1"/>
</dbReference>
<comment type="subcellular location">
    <subcellularLocation>
        <location evidence="1 6">Membrane</location>
        <topology evidence="1 6">Multi-pass membrane protein</topology>
    </subcellularLocation>
</comment>
<proteinExistence type="inferred from homology"/>
<dbReference type="OMA" id="MANCTTE"/>
<dbReference type="InterPro" id="IPR000301">
    <property type="entry name" value="Tetraspanin_animals"/>
</dbReference>
<dbReference type="GeneID" id="106078982"/>
<evidence type="ECO:0000313" key="7">
    <source>
        <dbReference type="Proteomes" id="UP001165740"/>
    </source>
</evidence>
<evidence type="ECO:0000313" key="8">
    <source>
        <dbReference type="RefSeq" id="XP_055872507.1"/>
    </source>
</evidence>
<name>A0A9W2ZBV3_BIOGL</name>
<dbReference type="SUPFAM" id="SSF48652">
    <property type="entry name" value="Tetraspanin"/>
    <property type="match status" value="1"/>
</dbReference>
<comment type="similarity">
    <text evidence="2 6">Belongs to the tetraspanin (TM4SF) family.</text>
</comment>
<sequence>MPFSIQKLDIVDVKASDIMGCSESTRACLKFTIVFFNIPIIVIGAVSLGIGVWVTVDDNSFFDLTASILDLQVLGQDILRQGALVMIVAGAAMIILAGIGVIGALAMSSCILTFYAVVLILLLVLEVAVIILGIVFKSEWEAKSSMLVLGKLKTQYGYNDSDSRAPFTRTYDALQKKLHCCGWEGGPDFANATITNWNNATLRNGLKRTVPDSCCIAAPNVTQLTECTTSPYNNTFYYSQGCRKVIESKLRTYQWVVIGVTIAVLTFQFLIIVLTLSLVVHNVNNKYDMS</sequence>
<feature type="transmembrane region" description="Helical" evidence="6">
    <location>
        <begin position="83"/>
        <end position="106"/>
    </location>
</feature>
<protein>
    <recommendedName>
        <fullName evidence="6">Tetraspanin</fullName>
    </recommendedName>
</protein>
<feature type="transmembrane region" description="Helical" evidence="6">
    <location>
        <begin position="112"/>
        <end position="136"/>
    </location>
</feature>
<reference evidence="8" key="1">
    <citation type="submission" date="2025-08" db="UniProtKB">
        <authorList>
            <consortium name="RefSeq"/>
        </authorList>
    </citation>
    <scope>IDENTIFICATION</scope>
</reference>
<keyword evidence="5 6" id="KW-0472">Membrane</keyword>
<organism evidence="7 8">
    <name type="scientific">Biomphalaria glabrata</name>
    <name type="common">Bloodfluke planorb</name>
    <name type="synonym">Freshwater snail</name>
    <dbReference type="NCBI Taxonomy" id="6526"/>
    <lineage>
        <taxon>Eukaryota</taxon>
        <taxon>Metazoa</taxon>
        <taxon>Spiralia</taxon>
        <taxon>Lophotrochozoa</taxon>
        <taxon>Mollusca</taxon>
        <taxon>Gastropoda</taxon>
        <taxon>Heterobranchia</taxon>
        <taxon>Euthyneura</taxon>
        <taxon>Panpulmonata</taxon>
        <taxon>Hygrophila</taxon>
        <taxon>Lymnaeoidea</taxon>
        <taxon>Planorbidae</taxon>
        <taxon>Biomphalaria</taxon>
    </lineage>
</organism>
<dbReference type="GO" id="GO:0005886">
    <property type="term" value="C:plasma membrane"/>
    <property type="evidence" value="ECO:0007669"/>
    <property type="project" value="TreeGrafter"/>
</dbReference>
<keyword evidence="4 6" id="KW-1133">Transmembrane helix</keyword>
<dbReference type="Gene3D" id="1.10.1450.10">
    <property type="entry name" value="Tetraspanin"/>
    <property type="match status" value="1"/>
</dbReference>
<dbReference type="Pfam" id="PF00335">
    <property type="entry name" value="Tetraspanin"/>
    <property type="match status" value="1"/>
</dbReference>
<keyword evidence="7" id="KW-1185">Reference proteome</keyword>
<dbReference type="OrthoDB" id="6134317at2759"/>
<dbReference type="InterPro" id="IPR008952">
    <property type="entry name" value="Tetraspanin_EC2_sf"/>
</dbReference>
<dbReference type="PIRSF" id="PIRSF002419">
    <property type="entry name" value="Tetraspanin"/>
    <property type="match status" value="1"/>
</dbReference>
<evidence type="ECO:0000256" key="5">
    <source>
        <dbReference type="ARBA" id="ARBA00023136"/>
    </source>
</evidence>
<gene>
    <name evidence="8" type="primary">LOC106078982</name>
</gene>
<keyword evidence="3 6" id="KW-0812">Transmembrane</keyword>
<dbReference type="Proteomes" id="UP001165740">
    <property type="component" value="Chromosome 17"/>
</dbReference>
<feature type="transmembrane region" description="Helical" evidence="6">
    <location>
        <begin position="33"/>
        <end position="56"/>
    </location>
</feature>
<dbReference type="RefSeq" id="XP_055872507.1">
    <property type="nucleotide sequence ID" value="XM_056016532.1"/>
</dbReference>
<evidence type="ECO:0000256" key="2">
    <source>
        <dbReference type="ARBA" id="ARBA00006840"/>
    </source>
</evidence>
<evidence type="ECO:0000256" key="1">
    <source>
        <dbReference type="ARBA" id="ARBA00004141"/>
    </source>
</evidence>
<dbReference type="AlphaFoldDB" id="A0A9W2ZBV3"/>
<evidence type="ECO:0000256" key="4">
    <source>
        <dbReference type="ARBA" id="ARBA00022989"/>
    </source>
</evidence>
<dbReference type="PANTHER" id="PTHR19282:SF544">
    <property type="entry name" value="TETRASPANIN"/>
    <property type="match status" value="1"/>
</dbReference>
<dbReference type="PANTHER" id="PTHR19282">
    <property type="entry name" value="TETRASPANIN"/>
    <property type="match status" value="1"/>
</dbReference>
<evidence type="ECO:0000256" key="3">
    <source>
        <dbReference type="ARBA" id="ARBA00022692"/>
    </source>
</evidence>
<evidence type="ECO:0000256" key="6">
    <source>
        <dbReference type="RuleBase" id="RU361218"/>
    </source>
</evidence>
<feature type="transmembrane region" description="Helical" evidence="6">
    <location>
        <begin position="253"/>
        <end position="280"/>
    </location>
</feature>
<dbReference type="InterPro" id="IPR018499">
    <property type="entry name" value="Tetraspanin/Peripherin"/>
</dbReference>